<dbReference type="EMBL" id="PXXK01000199">
    <property type="protein sequence ID" value="RFN48674.1"/>
    <property type="molecule type" value="Genomic_DNA"/>
</dbReference>
<dbReference type="OrthoDB" id="3180714at2759"/>
<evidence type="ECO:0000313" key="4">
    <source>
        <dbReference type="Proteomes" id="UP000265631"/>
    </source>
</evidence>
<organism evidence="3 4">
    <name type="scientific">Fusarium flagelliforme</name>
    <dbReference type="NCBI Taxonomy" id="2675880"/>
    <lineage>
        <taxon>Eukaryota</taxon>
        <taxon>Fungi</taxon>
        <taxon>Dikarya</taxon>
        <taxon>Ascomycota</taxon>
        <taxon>Pezizomycotina</taxon>
        <taxon>Sordariomycetes</taxon>
        <taxon>Hypocreomycetidae</taxon>
        <taxon>Hypocreales</taxon>
        <taxon>Nectriaceae</taxon>
        <taxon>Fusarium</taxon>
        <taxon>Fusarium incarnatum-equiseti species complex</taxon>
    </lineage>
</organism>
<dbReference type="PANTHER" id="PTHR47332:SF4">
    <property type="entry name" value="SET DOMAIN-CONTAINING PROTEIN 5"/>
    <property type="match status" value="1"/>
</dbReference>
<dbReference type="InterPro" id="IPR001214">
    <property type="entry name" value="SET_dom"/>
</dbReference>
<evidence type="ECO:0000256" key="1">
    <source>
        <dbReference type="SAM" id="MobiDB-lite"/>
    </source>
</evidence>
<proteinExistence type="predicted"/>
<dbReference type="Proteomes" id="UP000265631">
    <property type="component" value="Unassembled WGS sequence"/>
</dbReference>
<feature type="domain" description="SET" evidence="2">
    <location>
        <begin position="182"/>
        <end position="323"/>
    </location>
</feature>
<dbReference type="PANTHER" id="PTHR47332">
    <property type="entry name" value="SET DOMAIN-CONTAINING PROTEIN 5"/>
    <property type="match status" value="1"/>
</dbReference>
<dbReference type="InterPro" id="IPR046341">
    <property type="entry name" value="SET_dom_sf"/>
</dbReference>
<protein>
    <submittedName>
        <fullName evidence="3">Set protein 5</fullName>
    </submittedName>
</protein>
<feature type="region of interest" description="Disordered" evidence="1">
    <location>
        <begin position="96"/>
        <end position="122"/>
    </location>
</feature>
<dbReference type="CDD" id="cd20071">
    <property type="entry name" value="SET_SMYD"/>
    <property type="match status" value="1"/>
</dbReference>
<dbReference type="Pfam" id="PF00856">
    <property type="entry name" value="SET"/>
    <property type="match status" value="1"/>
</dbReference>
<dbReference type="PROSITE" id="PS50280">
    <property type="entry name" value="SET"/>
    <property type="match status" value="1"/>
</dbReference>
<evidence type="ECO:0000259" key="2">
    <source>
        <dbReference type="PROSITE" id="PS50280"/>
    </source>
</evidence>
<dbReference type="InterPro" id="IPR053185">
    <property type="entry name" value="SET_domain_protein"/>
</dbReference>
<dbReference type="Gene3D" id="2.170.270.10">
    <property type="entry name" value="SET domain"/>
    <property type="match status" value="1"/>
</dbReference>
<name>A0A395ML74_9HYPO</name>
<keyword evidence="4" id="KW-1185">Reference proteome</keyword>
<accession>A0A395ML74</accession>
<evidence type="ECO:0000313" key="3">
    <source>
        <dbReference type="EMBL" id="RFN48674.1"/>
    </source>
</evidence>
<comment type="caution">
    <text evidence="3">The sequence shown here is derived from an EMBL/GenBank/DDBJ whole genome shotgun (WGS) entry which is preliminary data.</text>
</comment>
<reference evidence="3 4" key="1">
    <citation type="journal article" date="2018" name="PLoS Pathog.">
        <title>Evolution of structural diversity of trichothecenes, a family of toxins produced by plant pathogenic and entomopathogenic fungi.</title>
        <authorList>
            <person name="Proctor R.H."/>
            <person name="McCormick S.P."/>
            <person name="Kim H.S."/>
            <person name="Cardoza R.E."/>
            <person name="Stanley A.M."/>
            <person name="Lindo L."/>
            <person name="Kelly A."/>
            <person name="Brown D.W."/>
            <person name="Lee T."/>
            <person name="Vaughan M.M."/>
            <person name="Alexander N.J."/>
            <person name="Busman M."/>
            <person name="Gutierrez S."/>
        </authorList>
    </citation>
    <scope>NUCLEOTIDE SEQUENCE [LARGE SCALE GENOMIC DNA]</scope>
    <source>
        <strain evidence="3 4">NRRL 13405</strain>
    </source>
</reference>
<feature type="compositionally biased region" description="Polar residues" evidence="1">
    <location>
        <begin position="41"/>
        <end position="57"/>
    </location>
</feature>
<feature type="compositionally biased region" description="Low complexity" evidence="1">
    <location>
        <begin position="96"/>
        <end position="110"/>
    </location>
</feature>
<dbReference type="STRING" id="2594813.A0A395ML74"/>
<feature type="compositionally biased region" description="Acidic residues" evidence="1">
    <location>
        <begin position="111"/>
        <end position="122"/>
    </location>
</feature>
<dbReference type="AlphaFoldDB" id="A0A395ML74"/>
<sequence length="359" mass="39922">MSDHNGTPPDQVLTPTLATLAVDDISTLDPQLVHQPKENYSRITTSNKQETESTNNQHEIETDVSLASHQGLHDHQTNMLETELSESLEAVAIEYSGTSDSDLGSGSDMDSYSDDEDSEDQATDEFVRTVAAHRDPALKDVFDSHSLETGDMEAIDPSECNVEPASLPLIPSENTEVIFENSYFQVRRSQLAGWGAFTVRSLEKGDKILVEKPLFRATNHTLFDGFANLSKPLRDIAYSLHANGNLERIKTVPIETLIWKTNAFSTDYEDSEAGLFPIASRFNHACKPMQTVDWHYNDDDQTLEMIVQADVVKVGDELTISYDSLSPLGLYDRYGFKCSCGGCPGLSDEELAEREKSQW</sequence>
<dbReference type="SMART" id="SM00317">
    <property type="entry name" value="SET"/>
    <property type="match status" value="1"/>
</dbReference>
<feature type="region of interest" description="Disordered" evidence="1">
    <location>
        <begin position="29"/>
        <end position="62"/>
    </location>
</feature>
<dbReference type="SUPFAM" id="SSF82199">
    <property type="entry name" value="SET domain"/>
    <property type="match status" value="1"/>
</dbReference>
<gene>
    <name evidence="3" type="ORF">FIE12Z_7073</name>
</gene>